<feature type="region of interest" description="Disordered" evidence="1">
    <location>
        <begin position="1"/>
        <end position="25"/>
    </location>
</feature>
<feature type="transmembrane region" description="Helical" evidence="2">
    <location>
        <begin position="36"/>
        <end position="62"/>
    </location>
</feature>
<feature type="transmembrane region" description="Helical" evidence="2">
    <location>
        <begin position="74"/>
        <end position="94"/>
    </location>
</feature>
<feature type="transmembrane region" description="Helical" evidence="2">
    <location>
        <begin position="244"/>
        <end position="266"/>
    </location>
</feature>
<sequence>MPPPRRDRRRLRRHRAPRGPGHVRRAPVQAGGGVTLALALAGLGLIDSTSFGTLLIPVWLLLAPGRPRVGRIAVYLATVAVFYFCVGVLLTLGADAVLTAAQSAVAAYPPTTLKVAQLVLGLAIIALSYWLEAKARRREGGPGKIQRWRARVMMGDGGVGGLMNLALLAALVEVATMLPYLAAVGLIANADLGWGLTGASLAGYCLVMILPAIVLTIARRAAHRTVEPLLQRVNDWLTRNTPKILGWTLGGIGISVTLNAVLRIFLEG</sequence>
<dbReference type="EMBL" id="QMEY01000002">
    <property type="protein sequence ID" value="RBQ20763.1"/>
    <property type="molecule type" value="Genomic_DNA"/>
</dbReference>
<feature type="transmembrane region" description="Helical" evidence="2">
    <location>
        <begin position="152"/>
        <end position="172"/>
    </location>
</feature>
<reference evidence="3 4" key="1">
    <citation type="submission" date="2018-06" db="EMBL/GenBank/DDBJ databases">
        <title>Sphaerisporangium craniellae sp. nov., isolated from a marine sponge in the South China Sea.</title>
        <authorList>
            <person name="Li L."/>
        </authorList>
    </citation>
    <scope>NUCLEOTIDE SEQUENCE [LARGE SCALE GENOMIC DNA]</scope>
    <source>
        <strain evidence="3 4">LHW63015</strain>
    </source>
</reference>
<keyword evidence="2" id="KW-0812">Transmembrane</keyword>
<evidence type="ECO:0008006" key="5">
    <source>
        <dbReference type="Google" id="ProtNLM"/>
    </source>
</evidence>
<dbReference type="Pfam" id="PF11139">
    <property type="entry name" value="SfLAP"/>
    <property type="match status" value="1"/>
</dbReference>
<gene>
    <name evidence="3" type="ORF">DP939_06705</name>
</gene>
<dbReference type="InterPro" id="IPR021315">
    <property type="entry name" value="Gap/Sap"/>
</dbReference>
<feature type="transmembrane region" description="Helical" evidence="2">
    <location>
        <begin position="114"/>
        <end position="131"/>
    </location>
</feature>
<dbReference type="AlphaFoldDB" id="A0A366M4L0"/>
<keyword evidence="2" id="KW-0472">Membrane</keyword>
<keyword evidence="4" id="KW-1185">Reference proteome</keyword>
<dbReference type="Proteomes" id="UP000253303">
    <property type="component" value="Unassembled WGS sequence"/>
</dbReference>
<organism evidence="3 4">
    <name type="scientific">Spongiactinospora rosea</name>
    <dbReference type="NCBI Taxonomy" id="2248750"/>
    <lineage>
        <taxon>Bacteria</taxon>
        <taxon>Bacillati</taxon>
        <taxon>Actinomycetota</taxon>
        <taxon>Actinomycetes</taxon>
        <taxon>Streptosporangiales</taxon>
        <taxon>Streptosporangiaceae</taxon>
        <taxon>Spongiactinospora</taxon>
    </lineage>
</organism>
<evidence type="ECO:0000256" key="2">
    <source>
        <dbReference type="SAM" id="Phobius"/>
    </source>
</evidence>
<feature type="transmembrane region" description="Helical" evidence="2">
    <location>
        <begin position="192"/>
        <end position="215"/>
    </location>
</feature>
<name>A0A366M4L0_9ACTN</name>
<proteinExistence type="predicted"/>
<evidence type="ECO:0000256" key="1">
    <source>
        <dbReference type="SAM" id="MobiDB-lite"/>
    </source>
</evidence>
<comment type="caution">
    <text evidence="3">The sequence shown here is derived from an EMBL/GenBank/DDBJ whole genome shotgun (WGS) entry which is preliminary data.</text>
</comment>
<accession>A0A366M4L0</accession>
<protein>
    <recommendedName>
        <fullName evidence="5">Sap-like sulfolipid-1-addressing protein</fullName>
    </recommendedName>
</protein>
<evidence type="ECO:0000313" key="4">
    <source>
        <dbReference type="Proteomes" id="UP000253303"/>
    </source>
</evidence>
<evidence type="ECO:0000313" key="3">
    <source>
        <dbReference type="EMBL" id="RBQ20763.1"/>
    </source>
</evidence>
<keyword evidence="2" id="KW-1133">Transmembrane helix</keyword>